<dbReference type="SUPFAM" id="SSF81324">
    <property type="entry name" value="Voltage-gated potassium channels"/>
    <property type="match status" value="1"/>
</dbReference>
<evidence type="ECO:0000313" key="4">
    <source>
        <dbReference type="EMBL" id="TQN49538.1"/>
    </source>
</evidence>
<dbReference type="PROSITE" id="PS51201">
    <property type="entry name" value="RCK_N"/>
    <property type="match status" value="1"/>
</dbReference>
<proteinExistence type="predicted"/>
<feature type="transmembrane region" description="Helical" evidence="2">
    <location>
        <begin position="221"/>
        <end position="246"/>
    </location>
</feature>
<dbReference type="InterPro" id="IPR013099">
    <property type="entry name" value="K_chnl_dom"/>
</dbReference>
<dbReference type="AlphaFoldDB" id="A0A543PZN1"/>
<feature type="transmembrane region" description="Helical" evidence="2">
    <location>
        <begin position="160"/>
        <end position="183"/>
    </location>
</feature>
<dbReference type="GO" id="GO:0006813">
    <property type="term" value="P:potassium ion transport"/>
    <property type="evidence" value="ECO:0007669"/>
    <property type="project" value="InterPro"/>
</dbReference>
<evidence type="ECO:0000256" key="1">
    <source>
        <dbReference type="ARBA" id="ARBA00004651"/>
    </source>
</evidence>
<sequence>MIRIPDVMHLSLRQRLFRFAAKARAVLYLDHWFPHIPMALAVGLLGALAILNALPDLLRVFPQISELAPSSSLAQVPLLSALGTVPEAVLGTLLLLMAFGLLFRSRFSWAITLILTGAMLAMLLHHFGLEWSGFTIFNAVILVSLLLFRRHFAHSSVAAGTLFAVISILLLMSYAVLGSYVLGAGFSPPITNLATALYFSVVTMSTVGYGDIVPKSADARFFVISIIILGITIFATSISAVIVPLLNGRMQQLLMSGEKRRHRNHYLIIGDNMLAQNTYRALRARHLRTLVLVPVLPRNEWMDKNDLMVGDATDLEVLRRAGAECALGILALRAIDSENAFIILAAKDLNVPGKTVAAVQNAKNLERLRQIGADLIISPDVLGGELLAMALSGEEMQGDIIINKLFSAKTEGAEV</sequence>
<dbReference type="InterPro" id="IPR003148">
    <property type="entry name" value="RCK_N"/>
</dbReference>
<dbReference type="GO" id="GO:0005886">
    <property type="term" value="C:plasma membrane"/>
    <property type="evidence" value="ECO:0007669"/>
    <property type="project" value="UniProtKB-SubCell"/>
</dbReference>
<keyword evidence="4" id="KW-0407">Ion channel</keyword>
<protein>
    <submittedName>
        <fullName evidence="4">Voltage-gated potassium channel Kch</fullName>
    </submittedName>
</protein>
<name>A0A543PZN1_ACITH</name>
<dbReference type="PANTHER" id="PTHR43833:SF11">
    <property type="entry name" value="VOLTAGE-GATED POTASSIUM CHANNEL KCH"/>
    <property type="match status" value="1"/>
</dbReference>
<keyword evidence="4" id="KW-0406">Ion transport</keyword>
<dbReference type="RefSeq" id="WP_210434857.1">
    <property type="nucleotide sequence ID" value="NZ_SZUV01000004.1"/>
</dbReference>
<organism evidence="4 5">
    <name type="scientific">Acidithiobacillus thiooxidans ATCC 19377</name>
    <dbReference type="NCBI Taxonomy" id="637390"/>
    <lineage>
        <taxon>Bacteria</taxon>
        <taxon>Pseudomonadati</taxon>
        <taxon>Pseudomonadota</taxon>
        <taxon>Acidithiobacillia</taxon>
        <taxon>Acidithiobacillales</taxon>
        <taxon>Acidithiobacillaceae</taxon>
        <taxon>Acidithiobacillus</taxon>
    </lineage>
</organism>
<dbReference type="GO" id="GO:0034220">
    <property type="term" value="P:monoatomic ion transmembrane transport"/>
    <property type="evidence" value="ECO:0007669"/>
    <property type="project" value="UniProtKB-KW"/>
</dbReference>
<evidence type="ECO:0000259" key="3">
    <source>
        <dbReference type="PROSITE" id="PS51201"/>
    </source>
</evidence>
<keyword evidence="2" id="KW-1133">Transmembrane helix</keyword>
<comment type="subcellular location">
    <subcellularLocation>
        <location evidence="1">Cell membrane</location>
        <topology evidence="1">Multi-pass membrane protein</topology>
    </subcellularLocation>
</comment>
<dbReference type="NCBIfam" id="NF007828">
    <property type="entry name" value="PRK10537.1"/>
    <property type="match status" value="1"/>
</dbReference>
<dbReference type="Gene3D" id="1.10.287.70">
    <property type="match status" value="1"/>
</dbReference>
<feature type="transmembrane region" description="Helical" evidence="2">
    <location>
        <begin position="131"/>
        <end position="148"/>
    </location>
</feature>
<evidence type="ECO:0000313" key="5">
    <source>
        <dbReference type="Proteomes" id="UP000315403"/>
    </source>
</evidence>
<feature type="transmembrane region" description="Helical" evidence="2">
    <location>
        <begin position="32"/>
        <end position="54"/>
    </location>
</feature>
<feature type="domain" description="RCK N-terminal" evidence="3">
    <location>
        <begin position="263"/>
        <end position="378"/>
    </location>
</feature>
<gene>
    <name evidence="4" type="primary">kch_3</name>
    <name evidence="4" type="ORF">DLNHIDIE_03189</name>
</gene>
<keyword evidence="2" id="KW-0472">Membrane</keyword>
<feature type="transmembrane region" description="Helical" evidence="2">
    <location>
        <begin position="107"/>
        <end position="125"/>
    </location>
</feature>
<dbReference type="PANTHER" id="PTHR43833">
    <property type="entry name" value="POTASSIUM CHANNEL PROTEIN 2-RELATED-RELATED"/>
    <property type="match status" value="1"/>
</dbReference>
<dbReference type="Gene3D" id="3.40.50.720">
    <property type="entry name" value="NAD(P)-binding Rossmann-like Domain"/>
    <property type="match status" value="1"/>
</dbReference>
<dbReference type="EMBL" id="SZUV01000004">
    <property type="protein sequence ID" value="TQN49538.1"/>
    <property type="molecule type" value="Genomic_DNA"/>
</dbReference>
<comment type="caution">
    <text evidence="4">The sequence shown here is derived from an EMBL/GenBank/DDBJ whole genome shotgun (WGS) entry which is preliminary data.</text>
</comment>
<keyword evidence="2" id="KW-0812">Transmembrane</keyword>
<reference evidence="4 5" key="1">
    <citation type="submission" date="2019-03" db="EMBL/GenBank/DDBJ databases">
        <title>New insights into Acidothiobacillus thiooxidans sulfur metabolism through coupled gene expression, solution geochemistry, microscopy and spectroscopy analyses.</title>
        <authorList>
            <person name="Camacho D."/>
            <person name="Frazao R."/>
            <person name="Fouillen A."/>
            <person name="Nanci A."/>
            <person name="Lang B.F."/>
            <person name="Apte S.C."/>
            <person name="Baron C."/>
            <person name="Warren L.A."/>
        </authorList>
    </citation>
    <scope>NUCLEOTIDE SEQUENCE [LARGE SCALE GENOMIC DNA]</scope>
    <source>
        <strain evidence="4 5">ATCC 19377</strain>
    </source>
</reference>
<feature type="transmembrane region" description="Helical" evidence="2">
    <location>
        <begin position="74"/>
        <end position="100"/>
    </location>
</feature>
<accession>A0A543PZN1</accession>
<dbReference type="Pfam" id="PF07885">
    <property type="entry name" value="Ion_trans_2"/>
    <property type="match status" value="1"/>
</dbReference>
<feature type="transmembrane region" description="Helical" evidence="2">
    <location>
        <begin position="189"/>
        <end position="209"/>
    </location>
</feature>
<dbReference type="InterPro" id="IPR050721">
    <property type="entry name" value="Trk_Ktr_HKT_K-transport"/>
</dbReference>
<dbReference type="SUPFAM" id="SSF51735">
    <property type="entry name" value="NAD(P)-binding Rossmann-fold domains"/>
    <property type="match status" value="1"/>
</dbReference>
<dbReference type="Proteomes" id="UP000315403">
    <property type="component" value="Unassembled WGS sequence"/>
</dbReference>
<keyword evidence="4" id="KW-0813">Transport</keyword>
<dbReference type="Pfam" id="PF02254">
    <property type="entry name" value="TrkA_N"/>
    <property type="match status" value="1"/>
</dbReference>
<dbReference type="InterPro" id="IPR036291">
    <property type="entry name" value="NAD(P)-bd_dom_sf"/>
</dbReference>
<evidence type="ECO:0000256" key="2">
    <source>
        <dbReference type="SAM" id="Phobius"/>
    </source>
</evidence>